<organism evidence="7 8">
    <name type="scientific">Novosphingobium pentaromativorans</name>
    <dbReference type="NCBI Taxonomy" id="205844"/>
    <lineage>
        <taxon>Bacteria</taxon>
        <taxon>Pseudomonadati</taxon>
        <taxon>Pseudomonadota</taxon>
        <taxon>Alphaproteobacteria</taxon>
        <taxon>Sphingomonadales</taxon>
        <taxon>Sphingomonadaceae</taxon>
        <taxon>Novosphingobium</taxon>
    </lineage>
</organism>
<dbReference type="PANTHER" id="PTHR10209:SF881">
    <property type="entry name" value="FI07970P-RELATED"/>
    <property type="match status" value="1"/>
</dbReference>
<evidence type="ECO:0000313" key="7">
    <source>
        <dbReference type="EMBL" id="PZQ49952.1"/>
    </source>
</evidence>
<dbReference type="GO" id="GO:0046872">
    <property type="term" value="F:metal ion binding"/>
    <property type="evidence" value="ECO:0007669"/>
    <property type="project" value="UniProtKB-KW"/>
</dbReference>
<dbReference type="AlphaFoldDB" id="A0A2W5N8Z8"/>
<evidence type="ECO:0000256" key="3">
    <source>
        <dbReference type="ARBA" id="ARBA00023002"/>
    </source>
</evidence>
<dbReference type="InterPro" id="IPR027443">
    <property type="entry name" value="IPNS-like_sf"/>
</dbReference>
<feature type="domain" description="Fe2OG dioxygenase" evidence="6">
    <location>
        <begin position="194"/>
        <end position="302"/>
    </location>
</feature>
<dbReference type="SUPFAM" id="SSF51197">
    <property type="entry name" value="Clavaminate synthase-like"/>
    <property type="match status" value="1"/>
</dbReference>
<keyword evidence="2 5" id="KW-0479">Metal-binding</keyword>
<keyword evidence="3 5" id="KW-0560">Oxidoreductase</keyword>
<dbReference type="Pfam" id="PF03171">
    <property type="entry name" value="2OG-FeII_Oxy"/>
    <property type="match status" value="1"/>
</dbReference>
<reference evidence="7 8" key="1">
    <citation type="submission" date="2017-08" db="EMBL/GenBank/DDBJ databases">
        <title>Infants hospitalized years apart are colonized by the same room-sourced microbial strains.</title>
        <authorList>
            <person name="Brooks B."/>
            <person name="Olm M.R."/>
            <person name="Firek B.A."/>
            <person name="Baker R."/>
            <person name="Thomas B.C."/>
            <person name="Morowitz M.J."/>
            <person name="Banfield J.F."/>
        </authorList>
    </citation>
    <scope>NUCLEOTIDE SEQUENCE [LARGE SCALE GENOMIC DNA]</scope>
    <source>
        <strain evidence="7">S2_005_002_R2_33</strain>
    </source>
</reference>
<gene>
    <name evidence="7" type="ORF">DI555_23595</name>
</gene>
<proteinExistence type="inferred from homology"/>
<evidence type="ECO:0000256" key="1">
    <source>
        <dbReference type="ARBA" id="ARBA00008056"/>
    </source>
</evidence>
<evidence type="ECO:0000259" key="6">
    <source>
        <dbReference type="PROSITE" id="PS51471"/>
    </source>
</evidence>
<dbReference type="InterPro" id="IPR026992">
    <property type="entry name" value="DIOX_N"/>
</dbReference>
<dbReference type="Gene3D" id="2.60.120.330">
    <property type="entry name" value="B-lactam Antibiotic, Isopenicillin N Synthase, Chain"/>
    <property type="match status" value="1"/>
</dbReference>
<dbReference type="EMBL" id="QFPX01000052">
    <property type="protein sequence ID" value="PZQ49952.1"/>
    <property type="molecule type" value="Genomic_DNA"/>
</dbReference>
<sequence>MPATQEAEMKFDGSVVPIIDLTPARTGSEADRQAVAEQVGAAARSIGFLVVSGHGVPAEAIEAASTASRALFDLSGPEKGKYRSPDPAVYRGYFGIETGNLASTIGEEEAKPDHREYYNIGRFDLDESDPYFTTPTARRIFQPNIWPDADVPAFQPAIVTYYHEMEKLAALLMELCARALNLSPDWFADKIDRHITNMVISNYPDQPEALEDGQLRAGAHTDYGGLTILKTEDKPGGLEVLTADGRWEAVPIVPGAFIINLGDLMAQWTNDEWVSTMHRVVNPPRDKGVGSRRQSLVFFHQPNYDAVIECIPTCAIDKAPKYARTTSLEHLEMKMDQMNDTPKFKEAEAA</sequence>
<dbReference type="PROSITE" id="PS51471">
    <property type="entry name" value="FE2OG_OXY"/>
    <property type="match status" value="1"/>
</dbReference>
<evidence type="ECO:0000256" key="2">
    <source>
        <dbReference type="ARBA" id="ARBA00022723"/>
    </source>
</evidence>
<evidence type="ECO:0000256" key="4">
    <source>
        <dbReference type="ARBA" id="ARBA00023004"/>
    </source>
</evidence>
<dbReference type="PANTHER" id="PTHR10209">
    <property type="entry name" value="OXIDOREDUCTASE, 2OG-FE II OXYGENASE FAMILY PROTEIN"/>
    <property type="match status" value="1"/>
</dbReference>
<dbReference type="Proteomes" id="UP000249082">
    <property type="component" value="Unassembled WGS sequence"/>
</dbReference>
<name>A0A2W5N8Z8_9SPHN</name>
<dbReference type="InterPro" id="IPR005123">
    <property type="entry name" value="Oxoglu/Fe-dep_dioxygenase_dom"/>
</dbReference>
<dbReference type="GO" id="GO:0016491">
    <property type="term" value="F:oxidoreductase activity"/>
    <property type="evidence" value="ECO:0007669"/>
    <property type="project" value="UniProtKB-KW"/>
</dbReference>
<protein>
    <submittedName>
        <fullName evidence="7">2OG-Fe(II) oxygenase</fullName>
    </submittedName>
</protein>
<dbReference type="InterPro" id="IPR044861">
    <property type="entry name" value="IPNS-like_FE2OG_OXY"/>
</dbReference>
<comment type="similarity">
    <text evidence="1 5">Belongs to the iron/ascorbate-dependent oxidoreductase family.</text>
</comment>
<keyword evidence="4 5" id="KW-0408">Iron</keyword>
<evidence type="ECO:0000313" key="8">
    <source>
        <dbReference type="Proteomes" id="UP000249082"/>
    </source>
</evidence>
<accession>A0A2W5N8Z8</accession>
<comment type="caution">
    <text evidence="7">The sequence shown here is derived from an EMBL/GenBank/DDBJ whole genome shotgun (WGS) entry which is preliminary data.</text>
</comment>
<dbReference type="Pfam" id="PF14226">
    <property type="entry name" value="DIOX_N"/>
    <property type="match status" value="1"/>
</dbReference>
<evidence type="ECO:0000256" key="5">
    <source>
        <dbReference type="RuleBase" id="RU003682"/>
    </source>
</evidence>